<gene>
    <name evidence="4" type="ORF">AArcSt11_05300</name>
</gene>
<protein>
    <submittedName>
        <fullName evidence="4">Right-handed parallel beta-helix repeat-containing protein</fullName>
    </submittedName>
</protein>
<dbReference type="SMART" id="SM00722">
    <property type="entry name" value="CASH"/>
    <property type="match status" value="2"/>
</dbReference>
<name>A0AAE3FQ22_9EURY</name>
<sequence>MLYRGRELTIAVVIVAGLIGIIAAGVFAADVEDSTPSPEPFDSVTTLGISQEDQRDAEHDDLSIPRVQVFYSQYEYVVGYYGVEQAVSTLDQPEHDQQFGYPLVVYVSDYGGTTVELTDEGYLTAETSTGWVDASDAYFVVDSEARTPAGETVVPFGSESAATVFVDEHGGEIVDWPELRTRSFDVDSAAVVRDRVDEQRSQADEQVDAVEPLLDRDPVRTVEDDETVQDAIDDAPAGSTVEIPAGTYEETLRIDEPLTLRGEDATIRGDGEGNGIEVRADDVAIDGVHVDGVGNQTRDPDAATEDGDEEDWDANIESGYGHGDAGIHVVDATGVYVTNVSIETPANGVLLRDAPDAVVDDSTVDGSEEWRDGFMGVMSMRSPGVVQNSTFDGGRDGVYLHRSPETVIRDNEFYDNRFGVHLMHTSDSVIADNHARGQELAGLTIMTNPTHNAIVGNDVREATHGILPAGSQSYVADNVVADNEYGITTSADQSLYEANVIYDNDVGLRTGSILASNRVVHNDIVANDQHVDANIGPLRIWTFDGQGNYWDGAYGTESGGVLDRSYSPTDPVQGQLHRTDGALTLAESPAARGLSELRGTTPGLRSGSVVDTAPLAEPVNPDRLAELDDEQRSELGEDGGDTS</sequence>
<dbReference type="SMART" id="SM00710">
    <property type="entry name" value="PbH1"/>
    <property type="match status" value="7"/>
</dbReference>
<dbReference type="EMBL" id="JAKRVY010000002">
    <property type="protein sequence ID" value="MCL9813066.1"/>
    <property type="molecule type" value="Genomic_DNA"/>
</dbReference>
<feature type="domain" description="Carbohydrate-binding/sugar hydrolysis" evidence="3">
    <location>
        <begin position="407"/>
        <end position="564"/>
    </location>
</feature>
<dbReference type="InterPro" id="IPR051550">
    <property type="entry name" value="SCF-Subunits/Alg-Epimerases"/>
</dbReference>
<proteinExistence type="predicted"/>
<dbReference type="InterPro" id="IPR007742">
    <property type="entry name" value="NosD_dom"/>
</dbReference>
<dbReference type="AlphaFoldDB" id="A0AAE3FQ22"/>
<dbReference type="InterPro" id="IPR006626">
    <property type="entry name" value="PbH1"/>
</dbReference>
<evidence type="ECO:0000259" key="3">
    <source>
        <dbReference type="SMART" id="SM00722"/>
    </source>
</evidence>
<organism evidence="4 5">
    <name type="scientific">Natranaeroarchaeum aerophilus</name>
    <dbReference type="NCBI Taxonomy" id="2917711"/>
    <lineage>
        <taxon>Archaea</taxon>
        <taxon>Methanobacteriati</taxon>
        <taxon>Methanobacteriota</taxon>
        <taxon>Stenosarchaea group</taxon>
        <taxon>Halobacteria</taxon>
        <taxon>Halobacteriales</taxon>
        <taxon>Natronoarchaeaceae</taxon>
        <taxon>Natranaeroarchaeum</taxon>
    </lineage>
</organism>
<dbReference type="PANTHER" id="PTHR22990">
    <property type="entry name" value="F-BOX ONLY PROTEIN"/>
    <property type="match status" value="1"/>
</dbReference>
<evidence type="ECO:0000313" key="5">
    <source>
        <dbReference type="Proteomes" id="UP001202674"/>
    </source>
</evidence>
<dbReference type="Proteomes" id="UP001202674">
    <property type="component" value="Unassembled WGS sequence"/>
</dbReference>
<dbReference type="Gene3D" id="3.30.70.2050">
    <property type="match status" value="1"/>
</dbReference>
<dbReference type="InterPro" id="IPR011050">
    <property type="entry name" value="Pectin_lyase_fold/virulence"/>
</dbReference>
<dbReference type="SUPFAM" id="SSF160387">
    <property type="entry name" value="NosL/MerB-like"/>
    <property type="match status" value="1"/>
</dbReference>
<dbReference type="PANTHER" id="PTHR22990:SF15">
    <property type="entry name" value="F-BOX ONLY PROTEIN 10"/>
    <property type="match status" value="1"/>
</dbReference>
<feature type="region of interest" description="Disordered" evidence="2">
    <location>
        <begin position="290"/>
        <end position="309"/>
    </location>
</feature>
<dbReference type="Pfam" id="PF05573">
    <property type="entry name" value="NosL"/>
    <property type="match status" value="1"/>
</dbReference>
<accession>A0AAE3FQ22</accession>
<dbReference type="InterPro" id="IPR008719">
    <property type="entry name" value="N2O_reductase_NosL"/>
</dbReference>
<evidence type="ECO:0000313" key="4">
    <source>
        <dbReference type="EMBL" id="MCL9813066.1"/>
    </source>
</evidence>
<feature type="region of interest" description="Disordered" evidence="2">
    <location>
        <begin position="595"/>
        <end position="643"/>
    </location>
</feature>
<dbReference type="SUPFAM" id="SSF51126">
    <property type="entry name" value="Pectin lyase-like"/>
    <property type="match status" value="1"/>
</dbReference>
<dbReference type="RefSeq" id="WP_250595250.1">
    <property type="nucleotide sequence ID" value="NZ_JAKRVY010000002.1"/>
</dbReference>
<feature type="domain" description="Carbohydrate-binding/sugar hydrolysis" evidence="3">
    <location>
        <begin position="243"/>
        <end position="370"/>
    </location>
</feature>
<comment type="caution">
    <text evidence="4">The sequence shown here is derived from an EMBL/GenBank/DDBJ whole genome shotgun (WGS) entry which is preliminary data.</text>
</comment>
<keyword evidence="1" id="KW-0677">Repeat</keyword>
<reference evidence="4 5" key="1">
    <citation type="journal article" date="2022" name="Syst. Appl. Microbiol.">
        <title>Natronocalculus amylovorans gen. nov., sp. nov., and Natranaeroarchaeum aerophilus sp. nov., dominant culturable amylolytic natronoarchaea from hypersaline soda lakes in southwestern Siberia.</title>
        <authorList>
            <person name="Sorokin D.Y."/>
            <person name="Elcheninov A.G."/>
            <person name="Khizhniak T.V."/>
            <person name="Koenen M."/>
            <person name="Bale N.J."/>
            <person name="Damste J.S.S."/>
            <person name="Kublanov I.V."/>
        </authorList>
    </citation>
    <scope>NUCLEOTIDE SEQUENCE [LARGE SCALE GENOMIC DNA]</scope>
    <source>
        <strain evidence="4 5">AArc-St1-1</strain>
    </source>
</reference>
<dbReference type="InterPro" id="IPR006633">
    <property type="entry name" value="Carb-bd_sugar_hydrolysis-dom"/>
</dbReference>
<evidence type="ECO:0000256" key="2">
    <source>
        <dbReference type="SAM" id="MobiDB-lite"/>
    </source>
</evidence>
<dbReference type="InterPro" id="IPR012334">
    <property type="entry name" value="Pectin_lyas_fold"/>
</dbReference>
<evidence type="ECO:0000256" key="1">
    <source>
        <dbReference type="ARBA" id="ARBA00022737"/>
    </source>
</evidence>
<dbReference type="Pfam" id="PF05048">
    <property type="entry name" value="NosD"/>
    <property type="match status" value="1"/>
</dbReference>
<feature type="compositionally biased region" description="Basic and acidic residues" evidence="2">
    <location>
        <begin position="623"/>
        <end position="635"/>
    </location>
</feature>
<dbReference type="Gene3D" id="2.160.20.10">
    <property type="entry name" value="Single-stranded right-handed beta-helix, Pectin lyase-like"/>
    <property type="match status" value="1"/>
</dbReference>
<keyword evidence="5" id="KW-1185">Reference proteome</keyword>